<name>A0A0B2W6H4_TOXCA</name>
<feature type="compositionally biased region" description="Basic residues" evidence="1">
    <location>
        <begin position="59"/>
        <end position="71"/>
    </location>
</feature>
<feature type="compositionally biased region" description="Basic and acidic residues" evidence="1">
    <location>
        <begin position="103"/>
        <end position="113"/>
    </location>
</feature>
<protein>
    <submittedName>
        <fullName evidence="2">Uncharacterized protein</fullName>
    </submittedName>
</protein>
<evidence type="ECO:0000256" key="1">
    <source>
        <dbReference type="SAM" id="MobiDB-lite"/>
    </source>
</evidence>
<feature type="region of interest" description="Disordered" evidence="1">
    <location>
        <begin position="49"/>
        <end position="80"/>
    </location>
</feature>
<gene>
    <name evidence="2" type="ORF">Tcan_18627</name>
</gene>
<reference evidence="2 3" key="1">
    <citation type="submission" date="2014-11" db="EMBL/GenBank/DDBJ databases">
        <title>Genetic blueprint of the zoonotic pathogen Toxocara canis.</title>
        <authorList>
            <person name="Zhu X.-Q."/>
            <person name="Korhonen P.K."/>
            <person name="Cai H."/>
            <person name="Young N.D."/>
            <person name="Nejsum P."/>
            <person name="von Samson-Himmelstjerna G."/>
            <person name="Boag P.R."/>
            <person name="Tan P."/>
            <person name="Li Q."/>
            <person name="Min J."/>
            <person name="Yang Y."/>
            <person name="Wang X."/>
            <person name="Fang X."/>
            <person name="Hall R.S."/>
            <person name="Hofmann A."/>
            <person name="Sternberg P.W."/>
            <person name="Jex A.R."/>
            <person name="Gasser R.B."/>
        </authorList>
    </citation>
    <scope>NUCLEOTIDE SEQUENCE [LARGE SCALE GENOMIC DNA]</scope>
    <source>
        <strain evidence="2">PN_DK_2014</strain>
    </source>
</reference>
<feature type="region of interest" description="Disordered" evidence="1">
    <location>
        <begin position="102"/>
        <end position="124"/>
    </location>
</feature>
<proteinExistence type="predicted"/>
<evidence type="ECO:0000313" key="2">
    <source>
        <dbReference type="EMBL" id="KHN89167.1"/>
    </source>
</evidence>
<accession>A0A0B2W6H4</accession>
<sequence>MHAHLLQRLRIKESAHKINEHQLIIRVLDLYTVEKRALALGSPCPFSQRKNPPLLISNKHSKLQTTQKRKPQPYAASAPTHRPLAPFNVLLISLTAPVMGSKDVSREGRDFGGRHGGGRGFRGG</sequence>
<feature type="compositionally biased region" description="Gly residues" evidence="1">
    <location>
        <begin position="114"/>
        <end position="124"/>
    </location>
</feature>
<comment type="caution">
    <text evidence="2">The sequence shown here is derived from an EMBL/GenBank/DDBJ whole genome shotgun (WGS) entry which is preliminary data.</text>
</comment>
<dbReference type="EMBL" id="JPKZ01000016">
    <property type="protein sequence ID" value="KHN89167.1"/>
    <property type="molecule type" value="Genomic_DNA"/>
</dbReference>
<organism evidence="2 3">
    <name type="scientific">Toxocara canis</name>
    <name type="common">Canine roundworm</name>
    <dbReference type="NCBI Taxonomy" id="6265"/>
    <lineage>
        <taxon>Eukaryota</taxon>
        <taxon>Metazoa</taxon>
        <taxon>Ecdysozoa</taxon>
        <taxon>Nematoda</taxon>
        <taxon>Chromadorea</taxon>
        <taxon>Rhabditida</taxon>
        <taxon>Spirurina</taxon>
        <taxon>Ascaridomorpha</taxon>
        <taxon>Ascaridoidea</taxon>
        <taxon>Toxocaridae</taxon>
        <taxon>Toxocara</taxon>
    </lineage>
</organism>
<dbReference type="AlphaFoldDB" id="A0A0B2W6H4"/>
<dbReference type="Proteomes" id="UP000031036">
    <property type="component" value="Unassembled WGS sequence"/>
</dbReference>
<evidence type="ECO:0000313" key="3">
    <source>
        <dbReference type="Proteomes" id="UP000031036"/>
    </source>
</evidence>
<keyword evidence="3" id="KW-1185">Reference proteome</keyword>